<gene>
    <name evidence="4" type="ORF">OSB04_002443</name>
</gene>
<keyword evidence="2" id="KW-0677">Repeat</keyword>
<proteinExistence type="predicted"/>
<dbReference type="InterPro" id="IPR027417">
    <property type="entry name" value="P-loop_NTPase"/>
</dbReference>
<dbReference type="InterPro" id="IPR042197">
    <property type="entry name" value="Apaf_helical"/>
</dbReference>
<dbReference type="PANTHER" id="PTHR11017:SF573">
    <property type="entry name" value="ADP-RIBOSYL CYCLASE_CYCLIC ADP-RIBOSE HYDROLASE"/>
    <property type="match status" value="1"/>
</dbReference>
<dbReference type="Gene3D" id="3.80.10.10">
    <property type="entry name" value="Ribonuclease Inhibitor"/>
    <property type="match status" value="2"/>
</dbReference>
<evidence type="ECO:0000256" key="2">
    <source>
        <dbReference type="ARBA" id="ARBA00022737"/>
    </source>
</evidence>
<dbReference type="GO" id="GO:0006952">
    <property type="term" value="P:defense response"/>
    <property type="evidence" value="ECO:0007669"/>
    <property type="project" value="InterPro"/>
</dbReference>
<dbReference type="InterPro" id="IPR044974">
    <property type="entry name" value="Disease_R_plants"/>
</dbReference>
<dbReference type="PANTHER" id="PTHR11017">
    <property type="entry name" value="LEUCINE-RICH REPEAT-CONTAINING PROTEIN"/>
    <property type="match status" value="1"/>
</dbReference>
<dbReference type="GO" id="GO:0043531">
    <property type="term" value="F:ADP binding"/>
    <property type="evidence" value="ECO:0007669"/>
    <property type="project" value="InterPro"/>
</dbReference>
<dbReference type="PROSITE" id="PS51450">
    <property type="entry name" value="LRR"/>
    <property type="match status" value="1"/>
</dbReference>
<organism evidence="4 5">
    <name type="scientific">Centaurea solstitialis</name>
    <name type="common">yellow star-thistle</name>
    <dbReference type="NCBI Taxonomy" id="347529"/>
    <lineage>
        <taxon>Eukaryota</taxon>
        <taxon>Viridiplantae</taxon>
        <taxon>Streptophyta</taxon>
        <taxon>Embryophyta</taxon>
        <taxon>Tracheophyta</taxon>
        <taxon>Spermatophyta</taxon>
        <taxon>Magnoliopsida</taxon>
        <taxon>eudicotyledons</taxon>
        <taxon>Gunneridae</taxon>
        <taxon>Pentapetalae</taxon>
        <taxon>asterids</taxon>
        <taxon>campanulids</taxon>
        <taxon>Asterales</taxon>
        <taxon>Asteraceae</taxon>
        <taxon>Carduoideae</taxon>
        <taxon>Cardueae</taxon>
        <taxon>Centaureinae</taxon>
        <taxon>Centaurea</taxon>
    </lineage>
</organism>
<dbReference type="PRINTS" id="PR00364">
    <property type="entry name" value="DISEASERSIST"/>
</dbReference>
<evidence type="ECO:0000313" key="5">
    <source>
        <dbReference type="Proteomes" id="UP001172457"/>
    </source>
</evidence>
<dbReference type="Gene3D" id="1.10.8.430">
    <property type="entry name" value="Helical domain of apoptotic protease-activating factors"/>
    <property type="match status" value="1"/>
</dbReference>
<protein>
    <recommendedName>
        <fullName evidence="3">Disease resistance protein Roq1-like winged-helix domain-containing protein</fullName>
    </recommendedName>
</protein>
<evidence type="ECO:0000259" key="3">
    <source>
        <dbReference type="Pfam" id="PF23282"/>
    </source>
</evidence>
<dbReference type="AlphaFoldDB" id="A0AA38WMD4"/>
<dbReference type="InterPro" id="IPR058192">
    <property type="entry name" value="WHD_ROQ1-like"/>
</dbReference>
<keyword evidence="5" id="KW-1185">Reference proteome</keyword>
<sequence>MEFLDDVESLQLFCLYAFHEKRSTKDFEQLSLQVVQYVKGHPLALKVLGCFLHGKVVREWKSELESLQVSPNDDIQRVLRLSYDGLNPEQKNIFLDIACLFIGENIDFVARVLDSCNYFVDTNIRVLVDKSLLTISCIGMLEMHDLIQRMAREIVREESNTPWKRSRLWISSDVYDVLNENKGTEALEVLYLLRKEYCQKVYIDGKAFAHMKNLRILKICYEELRNVRHTFDLKLWKESNVNYHGKLKFLSNKLRLLYWHGFPFKCFPSDFYPENIVAIDLSYSHIKNLWTSPKCFTRLKVMKLRHCHYLKSTPDFTLISNLEELILEGCVNLVKVHPSFGMLKKLVVLNMRDCKHFKRFPCKVEMDSLEILHLSGCSKVDKLPEFLSLQVLEFGKREKKRSRCWTSISQHSWLPSKVQRPQILVMPSLVDLSFLRELEFGHCNLLEVSDSIGSLSCLESLNLDGNNFTSLPGCLSQLSHLKYLELSGCKKLEMLPQLPSNLSNLYAFDCPSLYQLPPRNKYNLCSPLVMLLHCCVKLFRSISIKRQLSRYHIVSFRFVMGNWQWVKAKNFVSFTFEENEDAEVKECGVKLVFDEDIQGEETGLSLTQDLPTLTQDGGYISIWDSHRYTCWSW</sequence>
<dbReference type="Pfam" id="PF23282">
    <property type="entry name" value="WHD_ROQ1"/>
    <property type="match status" value="1"/>
</dbReference>
<dbReference type="InterPro" id="IPR032675">
    <property type="entry name" value="LRR_dom_sf"/>
</dbReference>
<feature type="domain" description="Disease resistance protein Roq1-like winged-helix" evidence="3">
    <location>
        <begin position="89"/>
        <end position="159"/>
    </location>
</feature>
<accession>A0AA38WMD4</accession>
<reference evidence="4" key="1">
    <citation type="submission" date="2023-03" db="EMBL/GenBank/DDBJ databases">
        <title>Chromosome-scale reference genome and RAD-based genetic map of yellow starthistle (Centaurea solstitialis) reveal putative structural variation and QTLs associated with invader traits.</title>
        <authorList>
            <person name="Reatini B."/>
            <person name="Cang F.A."/>
            <person name="Jiang Q."/>
            <person name="Mckibben M.T.W."/>
            <person name="Barker M.S."/>
            <person name="Rieseberg L.H."/>
            <person name="Dlugosch K.M."/>
        </authorList>
    </citation>
    <scope>NUCLEOTIDE SEQUENCE</scope>
    <source>
        <strain evidence="4">CAN-66</strain>
        <tissue evidence="4">Leaf</tissue>
    </source>
</reference>
<dbReference type="Proteomes" id="UP001172457">
    <property type="component" value="Chromosome 1"/>
</dbReference>
<dbReference type="InterPro" id="IPR001611">
    <property type="entry name" value="Leu-rich_rpt"/>
</dbReference>
<dbReference type="SUPFAM" id="SSF52058">
    <property type="entry name" value="L domain-like"/>
    <property type="match status" value="1"/>
</dbReference>
<dbReference type="FunFam" id="1.10.8.430:FF:000002">
    <property type="entry name" value="Disease resistance protein (TIR-NBS-LRR class)"/>
    <property type="match status" value="1"/>
</dbReference>
<name>A0AA38WMD4_9ASTR</name>
<evidence type="ECO:0000256" key="1">
    <source>
        <dbReference type="ARBA" id="ARBA00022614"/>
    </source>
</evidence>
<dbReference type="EMBL" id="JARYMX010000001">
    <property type="protein sequence ID" value="KAJ9566477.1"/>
    <property type="molecule type" value="Genomic_DNA"/>
</dbReference>
<keyword evidence="1" id="KW-0433">Leucine-rich repeat</keyword>
<dbReference type="Pfam" id="PF13855">
    <property type="entry name" value="LRR_8"/>
    <property type="match status" value="1"/>
</dbReference>
<evidence type="ECO:0000313" key="4">
    <source>
        <dbReference type="EMBL" id="KAJ9566477.1"/>
    </source>
</evidence>
<dbReference type="SUPFAM" id="SSF52540">
    <property type="entry name" value="P-loop containing nucleoside triphosphate hydrolases"/>
    <property type="match status" value="1"/>
</dbReference>
<comment type="caution">
    <text evidence="4">The sequence shown here is derived from an EMBL/GenBank/DDBJ whole genome shotgun (WGS) entry which is preliminary data.</text>
</comment>